<dbReference type="Gene3D" id="4.10.280.10">
    <property type="entry name" value="Helix-loop-helix DNA-binding domain"/>
    <property type="match status" value="1"/>
</dbReference>
<feature type="compositionally biased region" description="Low complexity" evidence="1">
    <location>
        <begin position="254"/>
        <end position="274"/>
    </location>
</feature>
<dbReference type="SMART" id="SM00353">
    <property type="entry name" value="HLH"/>
    <property type="match status" value="1"/>
</dbReference>
<evidence type="ECO:0000313" key="3">
    <source>
        <dbReference type="EMBL" id="KZO92036.1"/>
    </source>
</evidence>
<name>A0A167HVU0_CALVF</name>
<keyword evidence="4" id="KW-1185">Reference proteome</keyword>
<dbReference type="EMBL" id="KV417315">
    <property type="protein sequence ID" value="KZO92036.1"/>
    <property type="molecule type" value="Genomic_DNA"/>
</dbReference>
<sequence>MDGNIFTPNKADDHLHPFYSPDHNNNNFQFTPSSHQHSSTHHNSHHSSPASGSTSGASTTDDSLGGIHPRTPSPPDLTTPLDIDSFNIPSFANLPVSDEAFAAAAGLVNWDNIETDWGKFLQAQPQVHNMLPTNRQQLPKQEQHPALQQQGAFNPQLTLGSFSPDDDQFVFPPDLNTFDFSTAQYPGASAPASANSNADMRFPLSGYPDTARHSSVGSSTSTHASPPSAQPLPGQHTGYTMTAPGSGGTQAQALPLPNLKSSQSPPSQPTVSFSLPLPAGAQAGQQNIPGQKQPAKRRLTPHNTIERRYRRNLNSCIQALRDAVPAVATLDRERWGDRWVPDERGYVDGVRRAGKNSKSVVLEKGVEYIGVLNRRAARLARERTALQALLCSFPQGQMLYTQWEHTFLPMDRHLYGADELFRIPHGIPLAEAGMSEGDAMAQAEEDEEDGEDWDDEGDDEDDGGRRGKRQRVSMGEVDGSGMVVPAPPPMNGAEAERRKRGRPRKNTQPSPPQQPIPSPSQGVKTSPPALSRLSPEQQMAVQHQQQLQMQQYVLQQRQAQHLQQMAAMQQQHLQQVQSQLQAGGPAVNAARAFAQPQQGQQPGAAQQAPRYLLAAFLCFSIFRTGGPFSAAPAEAGTQTGTVLSPTWATNALGASPSVPSLGVHSWLDVAQLAVILTLCVSLWFGGGMGWTRPRPAKLVTKDEKTESAERALLRKRGVFSRGYAVFSLLPALFFPSSVEERALLALLLPNWPLVRSMAASLWSGAAADLADEEDESGIVDPVRHAAFQLELAPAKEIIRRAAFTKAAQNEQPRLFDMLARTAIQQHVAERATTRFITVANVAFNPKAAEAEDADYELAHWAEQSALRLGNDSRKLIEMWDDLEFGVEVDDVEASSPNGRQDEARLMLDALALLYSCTTPEEEQDATSRRSADVLRLRLRRILGSKTFDSSLRLADARDRVVDLLDPRRRR</sequence>
<gene>
    <name evidence="3" type="ORF">CALVIDRAFT_530459</name>
</gene>
<feature type="compositionally biased region" description="Low complexity" evidence="1">
    <location>
        <begin position="188"/>
        <end position="198"/>
    </location>
</feature>
<proteinExistence type="predicted"/>
<feature type="compositionally biased region" description="Pro residues" evidence="1">
    <location>
        <begin position="509"/>
        <end position="518"/>
    </location>
</feature>
<dbReference type="SUPFAM" id="SSF47459">
    <property type="entry name" value="HLH, helix-loop-helix DNA-binding domain"/>
    <property type="match status" value="1"/>
</dbReference>
<feature type="region of interest" description="Disordered" evidence="1">
    <location>
        <begin position="436"/>
        <end position="542"/>
    </location>
</feature>
<organism evidence="3 4">
    <name type="scientific">Calocera viscosa (strain TUFC12733)</name>
    <dbReference type="NCBI Taxonomy" id="1330018"/>
    <lineage>
        <taxon>Eukaryota</taxon>
        <taxon>Fungi</taxon>
        <taxon>Dikarya</taxon>
        <taxon>Basidiomycota</taxon>
        <taxon>Agaricomycotina</taxon>
        <taxon>Dacrymycetes</taxon>
        <taxon>Dacrymycetales</taxon>
        <taxon>Dacrymycetaceae</taxon>
        <taxon>Calocera</taxon>
    </lineage>
</organism>
<dbReference type="InterPro" id="IPR036638">
    <property type="entry name" value="HLH_DNA-bd_sf"/>
</dbReference>
<dbReference type="Pfam" id="PF00010">
    <property type="entry name" value="HLH"/>
    <property type="match status" value="1"/>
</dbReference>
<protein>
    <recommendedName>
        <fullName evidence="2">BHLH domain-containing protein</fullName>
    </recommendedName>
</protein>
<evidence type="ECO:0000256" key="1">
    <source>
        <dbReference type="SAM" id="MobiDB-lite"/>
    </source>
</evidence>
<dbReference type="InterPro" id="IPR011598">
    <property type="entry name" value="bHLH_dom"/>
</dbReference>
<feature type="compositionally biased region" description="Low complexity" evidence="1">
    <location>
        <begin position="46"/>
        <end position="63"/>
    </location>
</feature>
<dbReference type="Proteomes" id="UP000076738">
    <property type="component" value="Unassembled WGS sequence"/>
</dbReference>
<reference evidence="3 4" key="1">
    <citation type="journal article" date="2016" name="Mol. Biol. Evol.">
        <title>Comparative Genomics of Early-Diverging Mushroom-Forming Fungi Provides Insights into the Origins of Lignocellulose Decay Capabilities.</title>
        <authorList>
            <person name="Nagy L.G."/>
            <person name="Riley R."/>
            <person name="Tritt A."/>
            <person name="Adam C."/>
            <person name="Daum C."/>
            <person name="Floudas D."/>
            <person name="Sun H."/>
            <person name="Yadav J.S."/>
            <person name="Pangilinan J."/>
            <person name="Larsson K.H."/>
            <person name="Matsuura K."/>
            <person name="Barry K."/>
            <person name="Labutti K."/>
            <person name="Kuo R."/>
            <person name="Ohm R.A."/>
            <person name="Bhattacharya S.S."/>
            <person name="Shirouzu T."/>
            <person name="Yoshinaga Y."/>
            <person name="Martin F.M."/>
            <person name="Grigoriev I.V."/>
            <person name="Hibbett D.S."/>
        </authorList>
    </citation>
    <scope>NUCLEOTIDE SEQUENCE [LARGE SCALE GENOMIC DNA]</scope>
    <source>
        <strain evidence="3 4">TUFC12733</strain>
    </source>
</reference>
<dbReference type="OrthoDB" id="2133190at2759"/>
<feature type="domain" description="BHLH" evidence="2">
    <location>
        <begin position="297"/>
        <end position="372"/>
    </location>
</feature>
<feature type="region of interest" description="Disordered" evidence="1">
    <location>
        <begin position="1"/>
        <end position="81"/>
    </location>
</feature>
<dbReference type="STRING" id="1330018.A0A167HVU0"/>
<evidence type="ECO:0000259" key="2">
    <source>
        <dbReference type="PROSITE" id="PS50888"/>
    </source>
</evidence>
<dbReference type="PANTHER" id="PTHR47336:SF2">
    <property type="entry name" value="TRANSCRIPTION FACTOR HMS1-RELATED"/>
    <property type="match status" value="1"/>
</dbReference>
<feature type="compositionally biased region" description="Acidic residues" evidence="1">
    <location>
        <begin position="443"/>
        <end position="462"/>
    </location>
</feature>
<feature type="compositionally biased region" description="Low complexity" evidence="1">
    <location>
        <begin position="28"/>
        <end position="37"/>
    </location>
</feature>
<dbReference type="PANTHER" id="PTHR47336">
    <property type="entry name" value="TRANSCRIPTION FACTOR HMS1-RELATED"/>
    <property type="match status" value="1"/>
</dbReference>
<accession>A0A167HVU0</accession>
<dbReference type="GO" id="GO:0046983">
    <property type="term" value="F:protein dimerization activity"/>
    <property type="evidence" value="ECO:0007669"/>
    <property type="project" value="InterPro"/>
</dbReference>
<dbReference type="AlphaFoldDB" id="A0A167HVU0"/>
<evidence type="ECO:0000313" key="4">
    <source>
        <dbReference type="Proteomes" id="UP000076738"/>
    </source>
</evidence>
<feature type="compositionally biased region" description="Low complexity" evidence="1">
    <location>
        <begin position="213"/>
        <end position="227"/>
    </location>
</feature>
<feature type="region of interest" description="Disordered" evidence="1">
    <location>
        <begin position="188"/>
        <end position="302"/>
    </location>
</feature>
<dbReference type="CDD" id="cd11395">
    <property type="entry name" value="bHLHzip_SREBP_like"/>
    <property type="match status" value="1"/>
</dbReference>
<dbReference type="InterPro" id="IPR052099">
    <property type="entry name" value="Regulatory_TF_Diverse"/>
</dbReference>
<dbReference type="PROSITE" id="PS50888">
    <property type="entry name" value="BHLH"/>
    <property type="match status" value="1"/>
</dbReference>